<dbReference type="InterPro" id="IPR023198">
    <property type="entry name" value="PGP-like_dom2"/>
</dbReference>
<proteinExistence type="inferred from homology"/>
<evidence type="ECO:0000256" key="6">
    <source>
        <dbReference type="ARBA" id="ARBA00022723"/>
    </source>
</evidence>
<feature type="active site" description="Nucleophile" evidence="10">
    <location>
        <position position="18"/>
    </location>
</feature>
<dbReference type="PANTHER" id="PTHR43434:SF23">
    <property type="entry name" value="PHOSPHOGLYCOLATE PHOSPHATASE"/>
    <property type="match status" value="1"/>
</dbReference>
<dbReference type="SUPFAM" id="SSF56784">
    <property type="entry name" value="HAD-like"/>
    <property type="match status" value="1"/>
</dbReference>
<evidence type="ECO:0000256" key="7">
    <source>
        <dbReference type="ARBA" id="ARBA00022801"/>
    </source>
</evidence>
<gene>
    <name evidence="11" type="ORF">PDM28_12665</name>
</gene>
<comment type="pathway">
    <text evidence="3 10">Organic acid metabolism; glycolate biosynthesis; glycolate from 2-phosphoglycolate: step 1/1.</text>
</comment>
<name>A0ABY9YAU6_9GAMM</name>
<dbReference type="GO" id="GO:0008967">
    <property type="term" value="F:phosphoglycolate phosphatase activity"/>
    <property type="evidence" value="ECO:0007669"/>
    <property type="project" value="UniProtKB-EC"/>
</dbReference>
<evidence type="ECO:0000313" key="11">
    <source>
        <dbReference type="EMBL" id="WNH47543.1"/>
    </source>
</evidence>
<dbReference type="SFLD" id="SFLDS00003">
    <property type="entry name" value="Haloacid_Dehalogenase"/>
    <property type="match status" value="1"/>
</dbReference>
<dbReference type="Gene3D" id="3.40.50.1000">
    <property type="entry name" value="HAD superfamily/HAD-like"/>
    <property type="match status" value="1"/>
</dbReference>
<dbReference type="Gene3D" id="1.10.150.240">
    <property type="entry name" value="Putative phosphatase, domain 2"/>
    <property type="match status" value="1"/>
</dbReference>
<comment type="similarity">
    <text evidence="4 10">Belongs to the HAD-like hydrolase superfamily. CbbY/CbbZ/Gph/YieH family.</text>
</comment>
<dbReference type="InterPro" id="IPR006439">
    <property type="entry name" value="HAD-SF_hydro_IA"/>
</dbReference>
<evidence type="ECO:0000256" key="8">
    <source>
        <dbReference type="ARBA" id="ARBA00022842"/>
    </source>
</evidence>
<evidence type="ECO:0000256" key="3">
    <source>
        <dbReference type="ARBA" id="ARBA00004818"/>
    </source>
</evidence>
<dbReference type="NCBIfam" id="TIGR01549">
    <property type="entry name" value="HAD-SF-IA-v1"/>
    <property type="match status" value="1"/>
</dbReference>
<evidence type="ECO:0000256" key="4">
    <source>
        <dbReference type="ARBA" id="ARBA00006171"/>
    </source>
</evidence>
<accession>A0ABY9YAU6</accession>
<dbReference type="InterPro" id="IPR023214">
    <property type="entry name" value="HAD_sf"/>
</dbReference>
<dbReference type="InterPro" id="IPR041492">
    <property type="entry name" value="HAD_2"/>
</dbReference>
<dbReference type="NCBIfam" id="TIGR01449">
    <property type="entry name" value="PGP_bact"/>
    <property type="match status" value="1"/>
</dbReference>
<comment type="function">
    <text evidence="10">Specifically catalyzes the dephosphorylation of 2-phosphoglycolate. Is involved in the dissimilation of the intracellular 2-phosphoglycolate formed during the DNA repair of 3'-phosphoglycolate ends, a major class of DNA lesions induced by oxidative stress.</text>
</comment>
<evidence type="ECO:0000256" key="5">
    <source>
        <dbReference type="ARBA" id="ARBA00013078"/>
    </source>
</evidence>
<dbReference type="EC" id="3.1.3.18" evidence="5 10"/>
<keyword evidence="6 10" id="KW-0479">Metal-binding</keyword>
<feature type="binding site" evidence="10">
    <location>
        <position position="20"/>
    </location>
    <ligand>
        <name>Mg(2+)</name>
        <dbReference type="ChEBI" id="CHEBI:18420"/>
    </ligand>
</feature>
<feature type="binding site" evidence="10">
    <location>
        <position position="18"/>
    </location>
    <ligand>
        <name>Mg(2+)</name>
        <dbReference type="ChEBI" id="CHEBI:18420"/>
    </ligand>
</feature>
<dbReference type="SFLD" id="SFLDG01129">
    <property type="entry name" value="C1.5:_HAD__Beta-PGM__Phosphata"/>
    <property type="match status" value="1"/>
</dbReference>
<keyword evidence="7 10" id="KW-0378">Hydrolase</keyword>
<evidence type="ECO:0000256" key="2">
    <source>
        <dbReference type="ARBA" id="ARBA00001946"/>
    </source>
</evidence>
<feature type="binding site" evidence="10">
    <location>
        <position position="176"/>
    </location>
    <ligand>
        <name>Mg(2+)</name>
        <dbReference type="ChEBI" id="CHEBI:18420"/>
    </ligand>
</feature>
<dbReference type="HAMAP" id="MF_00495">
    <property type="entry name" value="GPH_hydrolase_bact"/>
    <property type="match status" value="1"/>
</dbReference>
<keyword evidence="9 10" id="KW-0119">Carbohydrate metabolism</keyword>
<comment type="catalytic activity">
    <reaction evidence="1 10">
        <text>2-phosphoglycolate + H2O = glycolate + phosphate</text>
        <dbReference type="Rhea" id="RHEA:14369"/>
        <dbReference type="ChEBI" id="CHEBI:15377"/>
        <dbReference type="ChEBI" id="CHEBI:29805"/>
        <dbReference type="ChEBI" id="CHEBI:43474"/>
        <dbReference type="ChEBI" id="CHEBI:58033"/>
        <dbReference type="EC" id="3.1.3.18"/>
    </reaction>
</comment>
<dbReference type="Pfam" id="PF13419">
    <property type="entry name" value="HAD_2"/>
    <property type="match status" value="1"/>
</dbReference>
<dbReference type="PANTHER" id="PTHR43434">
    <property type="entry name" value="PHOSPHOGLYCOLATE PHOSPHATASE"/>
    <property type="match status" value="1"/>
</dbReference>
<keyword evidence="12" id="KW-1185">Reference proteome</keyword>
<evidence type="ECO:0000256" key="9">
    <source>
        <dbReference type="ARBA" id="ARBA00023277"/>
    </source>
</evidence>
<keyword evidence="8 10" id="KW-0460">Magnesium</keyword>
<dbReference type="EMBL" id="CP115543">
    <property type="protein sequence ID" value="WNH47543.1"/>
    <property type="molecule type" value="Genomic_DNA"/>
</dbReference>
<dbReference type="InterPro" id="IPR037512">
    <property type="entry name" value="PGPase_prok"/>
</dbReference>
<dbReference type="RefSeq" id="WP_311182296.1">
    <property type="nucleotide sequence ID" value="NZ_CP115543.1"/>
</dbReference>
<organism evidence="11 12">
    <name type="scientific">Stenotrophomonas aracearum</name>
    <dbReference type="NCBI Taxonomy" id="3003272"/>
    <lineage>
        <taxon>Bacteria</taxon>
        <taxon>Pseudomonadati</taxon>
        <taxon>Pseudomonadota</taxon>
        <taxon>Gammaproteobacteria</taxon>
        <taxon>Lysobacterales</taxon>
        <taxon>Lysobacteraceae</taxon>
        <taxon>Stenotrophomonas</taxon>
    </lineage>
</organism>
<dbReference type="InterPro" id="IPR036412">
    <property type="entry name" value="HAD-like_sf"/>
</dbReference>
<dbReference type="InterPro" id="IPR050155">
    <property type="entry name" value="HAD-like_hydrolase_sf"/>
</dbReference>
<comment type="cofactor">
    <cofactor evidence="2 10">
        <name>Mg(2+)</name>
        <dbReference type="ChEBI" id="CHEBI:18420"/>
    </cofactor>
</comment>
<evidence type="ECO:0000256" key="10">
    <source>
        <dbReference type="HAMAP-Rule" id="MF_00495"/>
    </source>
</evidence>
<dbReference type="Proteomes" id="UP001305421">
    <property type="component" value="Chromosome"/>
</dbReference>
<protein>
    <recommendedName>
        <fullName evidence="5 10">Phosphoglycolate phosphatase</fullName>
        <shortName evidence="10">PGP</shortName>
        <shortName evidence="10">PGPase</shortName>
        <ecNumber evidence="5 10">3.1.3.18</ecNumber>
    </recommendedName>
</protein>
<dbReference type="NCBIfam" id="TIGR01509">
    <property type="entry name" value="HAD-SF-IA-v3"/>
    <property type="match status" value="1"/>
</dbReference>
<reference evidence="11 12" key="1">
    <citation type="submission" date="2022-12" db="EMBL/GenBank/DDBJ databases">
        <title>Two new species, Stenotrophomonas aracearum and Stenotrophomonas oahuensis, isolated from Anthurium (Araceae family) in Hawaii.</title>
        <authorList>
            <person name="Chunag S.C."/>
            <person name="Dobhal S."/>
            <person name="Alvarez A."/>
            <person name="Arif M."/>
        </authorList>
    </citation>
    <scope>NUCLEOTIDE SEQUENCE [LARGE SCALE GENOMIC DNA]</scope>
    <source>
        <strain evidence="11 12">A5588</strain>
    </source>
</reference>
<evidence type="ECO:0000313" key="12">
    <source>
        <dbReference type="Proteomes" id="UP001305421"/>
    </source>
</evidence>
<sequence length="233" mass="24919">MSEIDSTAAAFPAAVLFDLDGTLLDSAPDMLATANAMLDARGRAPITLDALRPVVSKGARAMVSVAFPELEQAPRDALIPEFLQRYEALIGQHAVLFDGVAGMLDALQAAGCVWGIVTNKPEYLARLILPQLGWETRCAVLIGGDTLAQRKPHPLPLLAAAERMQIDPATCIYVGDDERDIVAANAAGMASVAALWGYRLDEDNPLAWGAEVMVEQPAELQHARAWPAARNPQ</sequence>
<dbReference type="NCBIfam" id="NF009700">
    <property type="entry name" value="PRK13226.1"/>
    <property type="match status" value="1"/>
</dbReference>
<evidence type="ECO:0000256" key="1">
    <source>
        <dbReference type="ARBA" id="ARBA00000830"/>
    </source>
</evidence>